<dbReference type="STRING" id="889453.SAMN03080601_02003"/>
<dbReference type="AlphaFoldDB" id="A0A1T5H0B6"/>
<reference evidence="2 3" key="1">
    <citation type="submission" date="2017-02" db="EMBL/GenBank/DDBJ databases">
        <authorList>
            <person name="Peterson S.W."/>
        </authorList>
    </citation>
    <scope>NUCLEOTIDE SEQUENCE [LARGE SCALE GENOMIC DNA]</scope>
    <source>
        <strain evidence="2 3">DSM 24412</strain>
    </source>
</reference>
<name>A0A1T5H0B6_9BACT</name>
<dbReference type="Pfam" id="PF04230">
    <property type="entry name" value="PS_pyruv_trans"/>
    <property type="match status" value="1"/>
</dbReference>
<feature type="domain" description="Polysaccharide pyruvyl transferase" evidence="1">
    <location>
        <begin position="30"/>
        <end position="221"/>
    </location>
</feature>
<sequence length="252" mass="29476">MNYIVFQILAETINDMCKGSKIYYLANPGNLGDALIRHSTLIFFNDFNIPYHEISLDSKKALFNLMLYRKKKTLIYGGGGGWCSNWNIGFPAVKSKLKYFNQAIVLPSTYEKSYLLKNTVFFRRDNYESKINMPNSHFCHDMAFYFNPESININNSEDEAHFFRTDLEGKQLGLKYPNNRDITKDKNQYDDINPFIHEISKYNKIYTDKLHIAILAAKLNKDVEFYSGNYFKNKAVFLSSMKDNFPKVKFIE</sequence>
<dbReference type="OrthoDB" id="9807674at2"/>
<keyword evidence="3" id="KW-1185">Reference proteome</keyword>
<dbReference type="KEGG" id="asx:CDL62_18305"/>
<proteinExistence type="predicted"/>
<accession>A0A1T5H0B6</accession>
<dbReference type="InterPro" id="IPR007345">
    <property type="entry name" value="Polysacch_pyruvyl_Trfase"/>
</dbReference>
<gene>
    <name evidence="2" type="ORF">SAMN03080601_02003</name>
</gene>
<evidence type="ECO:0000313" key="2">
    <source>
        <dbReference type="EMBL" id="SKC13970.1"/>
    </source>
</evidence>
<evidence type="ECO:0000259" key="1">
    <source>
        <dbReference type="Pfam" id="PF04230"/>
    </source>
</evidence>
<evidence type="ECO:0000313" key="3">
    <source>
        <dbReference type="Proteomes" id="UP000191055"/>
    </source>
</evidence>
<protein>
    <recommendedName>
        <fullName evidence="1">Polysaccharide pyruvyl transferase domain-containing protein</fullName>
    </recommendedName>
</protein>
<dbReference type="EMBL" id="FUYV01000011">
    <property type="protein sequence ID" value="SKC13970.1"/>
    <property type="molecule type" value="Genomic_DNA"/>
</dbReference>
<dbReference type="Proteomes" id="UP000191055">
    <property type="component" value="Unassembled WGS sequence"/>
</dbReference>
<organism evidence="2 3">
    <name type="scientific">Alkalitalea saponilacus</name>
    <dbReference type="NCBI Taxonomy" id="889453"/>
    <lineage>
        <taxon>Bacteria</taxon>
        <taxon>Pseudomonadati</taxon>
        <taxon>Bacteroidota</taxon>
        <taxon>Bacteroidia</taxon>
        <taxon>Marinilabiliales</taxon>
        <taxon>Marinilabiliaceae</taxon>
        <taxon>Alkalitalea</taxon>
    </lineage>
</organism>
<dbReference type="RefSeq" id="WP_079557738.1">
    <property type="nucleotide sequence ID" value="NZ_CP021904.1"/>
</dbReference>